<feature type="region of interest" description="Disordered" evidence="3">
    <location>
        <begin position="208"/>
        <end position="244"/>
    </location>
</feature>
<sequence>MAQSDTVDKILDAAEMLFAERGFAETSLRQITSKAGVNLAAVNYHFGSKNALIQAVFARFFNPITRNLRERLSEIDAQDSDTMLEELLQVVTRSILQTQNRRNANGLAVFMRLLGLAYTQSQGHLRRFLEQNYSLEFREFMQMLKKATPHLSSVERFWRLQFMLGATTFTMSSSEALSSILKNELDITSSPQDIVIELVRFLSAGLKAGGGRAEDMPDGEQRGDRRDHPSVDRRGARPLPMDLHLDENERAAALAAATKAAESKPRGH</sequence>
<dbReference type="InterPro" id="IPR001647">
    <property type="entry name" value="HTH_TetR"/>
</dbReference>
<dbReference type="RefSeq" id="WP_344809582.1">
    <property type="nucleotide sequence ID" value="NZ_BAABBO010000022.1"/>
</dbReference>
<keyword evidence="6" id="KW-1185">Reference proteome</keyword>
<reference evidence="6" key="1">
    <citation type="journal article" date="2019" name="Int. J. Syst. Evol. Microbiol.">
        <title>The Global Catalogue of Microorganisms (GCM) 10K type strain sequencing project: providing services to taxonomists for standard genome sequencing and annotation.</title>
        <authorList>
            <consortium name="The Broad Institute Genomics Platform"/>
            <consortium name="The Broad Institute Genome Sequencing Center for Infectious Disease"/>
            <person name="Wu L."/>
            <person name="Ma J."/>
        </authorList>
    </citation>
    <scope>NUCLEOTIDE SEQUENCE [LARGE SCALE GENOMIC DNA]</scope>
    <source>
        <strain evidence="6">JCM 17555</strain>
    </source>
</reference>
<dbReference type="InterPro" id="IPR023772">
    <property type="entry name" value="DNA-bd_HTH_TetR-type_CS"/>
</dbReference>
<dbReference type="EMBL" id="BAABBO010000022">
    <property type="protein sequence ID" value="GAA3978597.1"/>
    <property type="molecule type" value="Genomic_DNA"/>
</dbReference>
<dbReference type="Gene3D" id="1.10.357.10">
    <property type="entry name" value="Tetracycline Repressor, domain 2"/>
    <property type="match status" value="1"/>
</dbReference>
<feature type="DNA-binding region" description="H-T-H motif" evidence="2">
    <location>
        <begin position="27"/>
        <end position="46"/>
    </location>
</feature>
<dbReference type="Pfam" id="PF00440">
    <property type="entry name" value="TetR_N"/>
    <property type="match status" value="1"/>
</dbReference>
<protein>
    <submittedName>
        <fullName evidence="5">Transcriptional regulator PsrA</fullName>
    </submittedName>
</protein>
<dbReference type="Proteomes" id="UP001501337">
    <property type="component" value="Unassembled WGS sequence"/>
</dbReference>
<dbReference type="InterPro" id="IPR050109">
    <property type="entry name" value="HTH-type_TetR-like_transc_reg"/>
</dbReference>
<dbReference type="SUPFAM" id="SSF48498">
    <property type="entry name" value="Tetracyclin repressor-like, C-terminal domain"/>
    <property type="match status" value="1"/>
</dbReference>
<evidence type="ECO:0000256" key="3">
    <source>
        <dbReference type="SAM" id="MobiDB-lite"/>
    </source>
</evidence>
<dbReference type="PROSITE" id="PS01081">
    <property type="entry name" value="HTH_TETR_1"/>
    <property type="match status" value="1"/>
</dbReference>
<name>A0ABP7Q957_9GAMM</name>
<evidence type="ECO:0000256" key="1">
    <source>
        <dbReference type="ARBA" id="ARBA00023125"/>
    </source>
</evidence>
<dbReference type="InterPro" id="IPR036271">
    <property type="entry name" value="Tet_transcr_reg_TetR-rel_C_sf"/>
</dbReference>
<feature type="domain" description="HTH tetR-type" evidence="4">
    <location>
        <begin position="4"/>
        <end position="64"/>
    </location>
</feature>
<feature type="compositionally biased region" description="Basic and acidic residues" evidence="3">
    <location>
        <begin position="212"/>
        <end position="235"/>
    </location>
</feature>
<dbReference type="SUPFAM" id="SSF46689">
    <property type="entry name" value="Homeodomain-like"/>
    <property type="match status" value="1"/>
</dbReference>
<dbReference type="PROSITE" id="PS50977">
    <property type="entry name" value="HTH_TETR_2"/>
    <property type="match status" value="1"/>
</dbReference>
<organism evidence="5 6">
    <name type="scientific">Allohahella marinimesophila</name>
    <dbReference type="NCBI Taxonomy" id="1054972"/>
    <lineage>
        <taxon>Bacteria</taxon>
        <taxon>Pseudomonadati</taxon>
        <taxon>Pseudomonadota</taxon>
        <taxon>Gammaproteobacteria</taxon>
        <taxon>Oceanospirillales</taxon>
        <taxon>Hahellaceae</taxon>
        <taxon>Allohahella</taxon>
    </lineage>
</organism>
<keyword evidence="1 2" id="KW-0238">DNA-binding</keyword>
<dbReference type="PRINTS" id="PR00455">
    <property type="entry name" value="HTHTETR"/>
</dbReference>
<gene>
    <name evidence="5" type="primary">psrA</name>
    <name evidence="5" type="ORF">GCM10022278_39050</name>
</gene>
<comment type="caution">
    <text evidence="5">The sequence shown here is derived from an EMBL/GenBank/DDBJ whole genome shotgun (WGS) entry which is preliminary data.</text>
</comment>
<evidence type="ECO:0000313" key="6">
    <source>
        <dbReference type="Proteomes" id="UP001501337"/>
    </source>
</evidence>
<evidence type="ECO:0000256" key="2">
    <source>
        <dbReference type="PROSITE-ProRule" id="PRU00335"/>
    </source>
</evidence>
<dbReference type="PANTHER" id="PTHR30055">
    <property type="entry name" value="HTH-TYPE TRANSCRIPTIONAL REGULATOR RUTR"/>
    <property type="match status" value="1"/>
</dbReference>
<dbReference type="InterPro" id="IPR041586">
    <property type="entry name" value="PsrA_TetR_C"/>
</dbReference>
<proteinExistence type="predicted"/>
<dbReference type="PANTHER" id="PTHR30055:SF235">
    <property type="entry name" value="TRANSCRIPTIONAL REGULATORY PROTEIN"/>
    <property type="match status" value="1"/>
</dbReference>
<dbReference type="InterPro" id="IPR009057">
    <property type="entry name" value="Homeodomain-like_sf"/>
</dbReference>
<dbReference type="Pfam" id="PF17939">
    <property type="entry name" value="TetR_C_30"/>
    <property type="match status" value="1"/>
</dbReference>
<accession>A0ABP7Q957</accession>
<evidence type="ECO:0000313" key="5">
    <source>
        <dbReference type="EMBL" id="GAA3978597.1"/>
    </source>
</evidence>
<evidence type="ECO:0000259" key="4">
    <source>
        <dbReference type="PROSITE" id="PS50977"/>
    </source>
</evidence>